<proteinExistence type="predicted"/>
<gene>
    <name evidence="1" type="ORF">A2V58_03295</name>
</gene>
<evidence type="ECO:0000313" key="1">
    <source>
        <dbReference type="EMBL" id="OGI58718.1"/>
    </source>
</evidence>
<protein>
    <submittedName>
        <fullName evidence="1">Uncharacterized protein</fullName>
    </submittedName>
</protein>
<evidence type="ECO:0000313" key="2">
    <source>
        <dbReference type="Proteomes" id="UP000177950"/>
    </source>
</evidence>
<comment type="caution">
    <text evidence="1">The sequence shown here is derived from an EMBL/GenBank/DDBJ whole genome shotgun (WGS) entry which is preliminary data.</text>
</comment>
<dbReference type="EMBL" id="MFSV01000054">
    <property type="protein sequence ID" value="OGI58718.1"/>
    <property type="molecule type" value="Genomic_DNA"/>
</dbReference>
<organism evidence="1 2">
    <name type="scientific">Candidatus Muproteobacteria bacterium RBG_19FT_COMBO_61_10</name>
    <dbReference type="NCBI Taxonomy" id="1817761"/>
    <lineage>
        <taxon>Bacteria</taxon>
        <taxon>Pseudomonadati</taxon>
        <taxon>Pseudomonadota</taxon>
        <taxon>Candidatus Muproteobacteria</taxon>
    </lineage>
</organism>
<accession>A0A1F6UN06</accession>
<dbReference type="AlphaFoldDB" id="A0A1F6UN06"/>
<reference evidence="1 2" key="1">
    <citation type="journal article" date="2016" name="Nat. Commun.">
        <title>Thousands of microbial genomes shed light on interconnected biogeochemical processes in an aquifer system.</title>
        <authorList>
            <person name="Anantharaman K."/>
            <person name="Brown C.T."/>
            <person name="Hug L.A."/>
            <person name="Sharon I."/>
            <person name="Castelle C.J."/>
            <person name="Probst A.J."/>
            <person name="Thomas B.C."/>
            <person name="Singh A."/>
            <person name="Wilkins M.J."/>
            <person name="Karaoz U."/>
            <person name="Brodie E.L."/>
            <person name="Williams K.H."/>
            <person name="Hubbard S.S."/>
            <person name="Banfield J.F."/>
        </authorList>
    </citation>
    <scope>NUCLEOTIDE SEQUENCE [LARGE SCALE GENOMIC DNA]</scope>
</reference>
<dbReference type="Proteomes" id="UP000177950">
    <property type="component" value="Unassembled WGS sequence"/>
</dbReference>
<name>A0A1F6UN06_9PROT</name>
<sequence>MLLAVTPQEKGRWEWDDLIGILNDTLLRAKLRAVEPKLLDTQDLAEVGVLLPAILADFSQYDLNVALDYRLNIPYVYTTAPIVTVMQTTSS</sequence>